<feature type="domain" description="AP2/ERF" evidence="10">
    <location>
        <begin position="2"/>
        <end position="64"/>
    </location>
</feature>
<dbReference type="SMART" id="SM00380">
    <property type="entry name" value="AP2"/>
    <property type="match status" value="1"/>
</dbReference>
<evidence type="ECO:0000256" key="4">
    <source>
        <dbReference type="ARBA" id="ARBA00023125"/>
    </source>
</evidence>
<organism evidence="11 12">
    <name type="scientific">Vicia faba</name>
    <name type="common">Broad bean</name>
    <name type="synonym">Faba vulgaris</name>
    <dbReference type="NCBI Taxonomy" id="3906"/>
    <lineage>
        <taxon>Eukaryota</taxon>
        <taxon>Viridiplantae</taxon>
        <taxon>Streptophyta</taxon>
        <taxon>Embryophyta</taxon>
        <taxon>Tracheophyta</taxon>
        <taxon>Spermatophyta</taxon>
        <taxon>Magnoliopsida</taxon>
        <taxon>eudicotyledons</taxon>
        <taxon>Gunneridae</taxon>
        <taxon>Pentapetalae</taxon>
        <taxon>rosids</taxon>
        <taxon>fabids</taxon>
        <taxon>Fabales</taxon>
        <taxon>Fabaceae</taxon>
        <taxon>Papilionoideae</taxon>
        <taxon>50 kb inversion clade</taxon>
        <taxon>NPAAA clade</taxon>
        <taxon>Hologalegina</taxon>
        <taxon>IRL clade</taxon>
        <taxon>Fabeae</taxon>
        <taxon>Vicia</taxon>
    </lineage>
</organism>
<keyword evidence="6" id="KW-0804">Transcription</keyword>
<dbReference type="InterPro" id="IPR016177">
    <property type="entry name" value="DNA-bd_dom_sf"/>
</dbReference>
<dbReference type="GO" id="GO:0003700">
    <property type="term" value="F:DNA-binding transcription factor activity"/>
    <property type="evidence" value="ECO:0007669"/>
    <property type="project" value="InterPro"/>
</dbReference>
<evidence type="ECO:0000256" key="3">
    <source>
        <dbReference type="ARBA" id="ARBA00023015"/>
    </source>
</evidence>
<dbReference type="SUPFAM" id="SSF54171">
    <property type="entry name" value="DNA-binding domain"/>
    <property type="match status" value="1"/>
</dbReference>
<gene>
    <name evidence="11" type="ORF">VFH_I323640</name>
</gene>
<feature type="compositionally biased region" description="Polar residues" evidence="9">
    <location>
        <begin position="241"/>
        <end position="258"/>
    </location>
</feature>
<dbReference type="PANTHER" id="PTHR31657:SF86">
    <property type="entry name" value="ETHYLENE RESPONSE FACTOR"/>
    <property type="match status" value="1"/>
</dbReference>
<comment type="similarity">
    <text evidence="8">Belongs to the AP2/ERF transcription factor family. ERF subfamily.</text>
</comment>
<dbReference type="GO" id="GO:0005634">
    <property type="term" value="C:nucleus"/>
    <property type="evidence" value="ECO:0007669"/>
    <property type="project" value="UniProtKB-SubCell"/>
</dbReference>
<dbReference type="GO" id="GO:0009873">
    <property type="term" value="P:ethylene-activated signaling pathway"/>
    <property type="evidence" value="ECO:0007669"/>
    <property type="project" value="UniProtKB-KW"/>
</dbReference>
<dbReference type="InterPro" id="IPR036955">
    <property type="entry name" value="AP2/ERF_dom_sf"/>
</dbReference>
<dbReference type="InterPro" id="IPR051758">
    <property type="entry name" value="ERF/AP2-like"/>
</dbReference>
<evidence type="ECO:0000256" key="5">
    <source>
        <dbReference type="ARBA" id="ARBA00023159"/>
    </source>
</evidence>
<dbReference type="PROSITE" id="PS51032">
    <property type="entry name" value="AP2_ERF"/>
    <property type="match status" value="1"/>
</dbReference>
<evidence type="ECO:0000256" key="6">
    <source>
        <dbReference type="ARBA" id="ARBA00023163"/>
    </source>
</evidence>
<reference evidence="11 12" key="1">
    <citation type="submission" date="2023-01" db="EMBL/GenBank/DDBJ databases">
        <authorList>
            <person name="Kreplak J."/>
        </authorList>
    </citation>
    <scope>NUCLEOTIDE SEQUENCE [LARGE SCALE GENOMIC DNA]</scope>
</reference>
<dbReference type="GO" id="GO:0000976">
    <property type="term" value="F:transcription cis-regulatory region binding"/>
    <property type="evidence" value="ECO:0007669"/>
    <property type="project" value="UniProtKB-ARBA"/>
</dbReference>
<keyword evidence="3" id="KW-0805">Transcription regulation</keyword>
<keyword evidence="2" id="KW-0936">Ethylene signaling pathway</keyword>
<keyword evidence="12" id="KW-1185">Reference proteome</keyword>
<evidence type="ECO:0000313" key="11">
    <source>
        <dbReference type="EMBL" id="CAI8587926.1"/>
    </source>
</evidence>
<keyword evidence="7" id="KW-0539">Nucleus</keyword>
<feature type="compositionally biased region" description="Basic and acidic residues" evidence="9">
    <location>
        <begin position="260"/>
        <end position="275"/>
    </location>
</feature>
<evidence type="ECO:0000256" key="8">
    <source>
        <dbReference type="ARBA" id="ARBA00024343"/>
    </source>
</evidence>
<name>A0AAV0YQC7_VICFA</name>
<sequence>MKHVGNTPSKPTKLYREERQRRWGNGLLRYGLWLGTFDTTKETTLAYDKVIYNIHGDFARLNFSNLKHHESCIGIGGEFGEYNPLPSFVDAKLQDICEGLAEMQKEGKPEKSKKTPAAKSKTASKVVSPLERYLWSPHVPCTCYGHALDKNIYLFSIFNSKLYEMTNELDSGVDDENCDDRPSVIRYNEEDVLSKDFTFKVGIEFSSLKQFKKSILENNVLIGRDDFKEKNGLVTSEIGLHTQTKEPLTQANQNNKANKSPKERGRSKGLVKGKESLKKKKGLNKCSSSQMCEFEFLPQVDDNDTRNVELHAHVDDNKTPNMEPRAQVDDNVTPNLNKYYRLDLDTLKALMSNKDILDIQPISIDITPIKLPSTVKQSPTKSGGVKTFFGKKPKASNSSAFKPLGVVKVSSEKPSSSDPVSIFTFCAFKPPIPYIY</sequence>
<proteinExistence type="inferred from homology"/>
<evidence type="ECO:0000256" key="1">
    <source>
        <dbReference type="ARBA" id="ARBA00004123"/>
    </source>
</evidence>
<dbReference type="PANTHER" id="PTHR31657">
    <property type="entry name" value="ETHYLENE-RESPONSIVE TRANSCRIPTION FACTOR ERF061"/>
    <property type="match status" value="1"/>
</dbReference>
<dbReference type="EMBL" id="OX451736">
    <property type="protein sequence ID" value="CAI8587926.1"/>
    <property type="molecule type" value="Genomic_DNA"/>
</dbReference>
<dbReference type="AlphaFoldDB" id="A0AAV0YQC7"/>
<dbReference type="Gene3D" id="3.30.730.10">
    <property type="entry name" value="AP2/ERF domain"/>
    <property type="match status" value="1"/>
</dbReference>
<evidence type="ECO:0000256" key="9">
    <source>
        <dbReference type="SAM" id="MobiDB-lite"/>
    </source>
</evidence>
<dbReference type="InterPro" id="IPR001471">
    <property type="entry name" value="AP2/ERF_dom"/>
</dbReference>
<accession>A0AAV0YQC7</accession>
<evidence type="ECO:0000256" key="7">
    <source>
        <dbReference type="ARBA" id="ARBA00023242"/>
    </source>
</evidence>
<evidence type="ECO:0000313" key="12">
    <source>
        <dbReference type="Proteomes" id="UP001157006"/>
    </source>
</evidence>
<evidence type="ECO:0000259" key="10">
    <source>
        <dbReference type="PROSITE" id="PS51032"/>
    </source>
</evidence>
<evidence type="ECO:0000256" key="2">
    <source>
        <dbReference type="ARBA" id="ARBA00022745"/>
    </source>
</evidence>
<feature type="region of interest" description="Disordered" evidence="9">
    <location>
        <begin position="240"/>
        <end position="275"/>
    </location>
</feature>
<comment type="subcellular location">
    <subcellularLocation>
        <location evidence="1">Nucleus</location>
    </subcellularLocation>
</comment>
<dbReference type="Proteomes" id="UP001157006">
    <property type="component" value="Chromosome 1L"/>
</dbReference>
<keyword evidence="5" id="KW-0010">Activator</keyword>
<protein>
    <recommendedName>
        <fullName evidence="10">AP2/ERF domain-containing protein</fullName>
    </recommendedName>
</protein>
<keyword evidence="4" id="KW-0238">DNA-binding</keyword>